<dbReference type="GO" id="GO:0008726">
    <property type="term" value="F:alkanesulfonate monooxygenase activity"/>
    <property type="evidence" value="ECO:0007669"/>
    <property type="project" value="TreeGrafter"/>
</dbReference>
<accession>X0TV04</accession>
<gene>
    <name evidence="6" type="ORF">S01H1_21772</name>
</gene>
<organism evidence="6">
    <name type="scientific">marine sediment metagenome</name>
    <dbReference type="NCBI Taxonomy" id="412755"/>
    <lineage>
        <taxon>unclassified sequences</taxon>
        <taxon>metagenomes</taxon>
        <taxon>ecological metagenomes</taxon>
    </lineage>
</organism>
<dbReference type="EMBL" id="BARS01012139">
    <property type="protein sequence ID" value="GAF97433.1"/>
    <property type="molecule type" value="Genomic_DNA"/>
</dbReference>
<keyword evidence="3" id="KW-0560">Oxidoreductase</keyword>
<dbReference type="InterPro" id="IPR036661">
    <property type="entry name" value="Luciferase-like_sf"/>
</dbReference>
<keyword evidence="4" id="KW-0503">Monooxygenase</keyword>
<evidence type="ECO:0000256" key="4">
    <source>
        <dbReference type="ARBA" id="ARBA00023033"/>
    </source>
</evidence>
<evidence type="ECO:0000256" key="1">
    <source>
        <dbReference type="ARBA" id="ARBA00022630"/>
    </source>
</evidence>
<dbReference type="AlphaFoldDB" id="X0TV04"/>
<evidence type="ECO:0000256" key="2">
    <source>
        <dbReference type="ARBA" id="ARBA00022643"/>
    </source>
</evidence>
<dbReference type="InterPro" id="IPR011251">
    <property type="entry name" value="Luciferase-like_dom"/>
</dbReference>
<feature type="non-terminal residue" evidence="6">
    <location>
        <position position="86"/>
    </location>
</feature>
<dbReference type="Gene3D" id="3.20.20.30">
    <property type="entry name" value="Luciferase-like domain"/>
    <property type="match status" value="1"/>
</dbReference>
<reference evidence="6" key="1">
    <citation type="journal article" date="2014" name="Front. Microbiol.">
        <title>High frequency of phylogenetically diverse reductive dehalogenase-homologous genes in deep subseafloor sedimentary metagenomes.</title>
        <authorList>
            <person name="Kawai M."/>
            <person name="Futagami T."/>
            <person name="Toyoda A."/>
            <person name="Takaki Y."/>
            <person name="Nishi S."/>
            <person name="Hori S."/>
            <person name="Arai W."/>
            <person name="Tsubouchi T."/>
            <person name="Morono Y."/>
            <person name="Uchiyama I."/>
            <person name="Ito T."/>
            <person name="Fujiyama A."/>
            <person name="Inagaki F."/>
            <person name="Takami H."/>
        </authorList>
    </citation>
    <scope>NUCLEOTIDE SEQUENCE</scope>
    <source>
        <strain evidence="6">Expedition CK06-06</strain>
    </source>
</reference>
<comment type="caution">
    <text evidence="6">The sequence shown here is derived from an EMBL/GenBank/DDBJ whole genome shotgun (WGS) entry which is preliminary data.</text>
</comment>
<feature type="domain" description="Luciferase-like" evidence="5">
    <location>
        <begin position="1"/>
        <end position="85"/>
    </location>
</feature>
<proteinExistence type="predicted"/>
<evidence type="ECO:0000313" key="6">
    <source>
        <dbReference type="EMBL" id="GAF97433.1"/>
    </source>
</evidence>
<dbReference type="InterPro" id="IPR050172">
    <property type="entry name" value="SsuD_RutA_monooxygenase"/>
</dbReference>
<dbReference type="PANTHER" id="PTHR42847:SF4">
    <property type="entry name" value="ALKANESULFONATE MONOOXYGENASE-RELATED"/>
    <property type="match status" value="1"/>
</dbReference>
<protein>
    <recommendedName>
        <fullName evidence="5">Luciferase-like domain-containing protein</fullName>
    </recommendedName>
</protein>
<evidence type="ECO:0000259" key="5">
    <source>
        <dbReference type="Pfam" id="PF00296"/>
    </source>
</evidence>
<dbReference type="SUPFAM" id="SSF51679">
    <property type="entry name" value="Bacterial luciferase-like"/>
    <property type="match status" value="1"/>
</dbReference>
<keyword evidence="2" id="KW-0288">FMN</keyword>
<sequence>MASTLDIISDGRLEFGIGACWSEAECNDRGIVWPDNPVRLRMMRETVEICKSLWTQETTNYEGKHYRLNGTYSEPKPLQKPYPPIM</sequence>
<keyword evidence="1" id="KW-0285">Flavoprotein</keyword>
<name>X0TV04_9ZZZZ</name>
<evidence type="ECO:0000256" key="3">
    <source>
        <dbReference type="ARBA" id="ARBA00023002"/>
    </source>
</evidence>
<dbReference type="GO" id="GO:0046306">
    <property type="term" value="P:alkanesulfonate catabolic process"/>
    <property type="evidence" value="ECO:0007669"/>
    <property type="project" value="TreeGrafter"/>
</dbReference>
<dbReference type="Pfam" id="PF00296">
    <property type="entry name" value="Bac_luciferase"/>
    <property type="match status" value="1"/>
</dbReference>
<dbReference type="PANTHER" id="PTHR42847">
    <property type="entry name" value="ALKANESULFONATE MONOOXYGENASE"/>
    <property type="match status" value="1"/>
</dbReference>